<comment type="catalytic activity">
    <reaction evidence="1">
        <text>Release of N-terminal glutamate (and to a lesser extent aspartate) from a peptide.</text>
        <dbReference type="EC" id="3.4.11.7"/>
    </reaction>
</comment>
<dbReference type="Proteomes" id="UP001497497">
    <property type="component" value="Unassembled WGS sequence"/>
</dbReference>
<protein>
    <recommendedName>
        <fullName evidence="3">glutamyl aminopeptidase</fullName>
        <ecNumber evidence="3">3.4.11.7</ecNumber>
    </recommendedName>
</protein>
<dbReference type="GO" id="GO:0042277">
    <property type="term" value="F:peptide binding"/>
    <property type="evidence" value="ECO:0007669"/>
    <property type="project" value="TreeGrafter"/>
</dbReference>
<dbReference type="GO" id="GO:0008270">
    <property type="term" value="F:zinc ion binding"/>
    <property type="evidence" value="ECO:0007669"/>
    <property type="project" value="InterPro"/>
</dbReference>
<evidence type="ECO:0000313" key="9">
    <source>
        <dbReference type="Proteomes" id="UP001497497"/>
    </source>
</evidence>
<dbReference type="InterPro" id="IPR014782">
    <property type="entry name" value="Peptidase_M1_dom"/>
</dbReference>
<sequence length="149" mass="16787">RHLATSKFEPTHARQAFPCLDEPNMKAEFTITLVHRPEYIALSNMPQDGQSTEPTDRPGFVKTKFGRSVKMSTYLLCFIVCDFNYTETRSNSGTPIRVFATPDKVDLTVYALEVATRVIDSFGTLFNITYPLPKQDLIAIPDYKTGATE</sequence>
<dbReference type="GO" id="GO:0004230">
    <property type="term" value="F:glutamyl aminopeptidase activity"/>
    <property type="evidence" value="ECO:0007669"/>
    <property type="project" value="UniProtKB-EC"/>
</dbReference>
<evidence type="ECO:0000256" key="4">
    <source>
        <dbReference type="ARBA" id="ARBA00022438"/>
    </source>
</evidence>
<name>A0AAV2H805_LYMST</name>
<dbReference type="GO" id="GO:0005737">
    <property type="term" value="C:cytoplasm"/>
    <property type="evidence" value="ECO:0007669"/>
    <property type="project" value="TreeGrafter"/>
</dbReference>
<feature type="non-terminal residue" evidence="8">
    <location>
        <position position="149"/>
    </location>
</feature>
<evidence type="ECO:0000256" key="1">
    <source>
        <dbReference type="ARBA" id="ARBA00001703"/>
    </source>
</evidence>
<evidence type="ECO:0000256" key="5">
    <source>
        <dbReference type="ARBA" id="ARBA00022837"/>
    </source>
</evidence>
<keyword evidence="5" id="KW-0106">Calcium</keyword>
<dbReference type="PANTHER" id="PTHR11533:SF276">
    <property type="entry name" value="GLUTAMYL AMINOPEPTIDASE"/>
    <property type="match status" value="1"/>
</dbReference>
<feature type="domain" description="Aminopeptidase N-like N-terminal" evidence="7">
    <location>
        <begin position="2"/>
        <end position="75"/>
    </location>
</feature>
<dbReference type="EMBL" id="CAXITT010000029">
    <property type="protein sequence ID" value="CAL1528261.1"/>
    <property type="molecule type" value="Genomic_DNA"/>
</dbReference>
<evidence type="ECO:0000259" key="7">
    <source>
        <dbReference type="Pfam" id="PF17900"/>
    </source>
</evidence>
<dbReference type="Pfam" id="PF17900">
    <property type="entry name" value="Peptidase_M1_N"/>
    <property type="match status" value="1"/>
</dbReference>
<keyword evidence="4" id="KW-0031">Aminopeptidase</keyword>
<organism evidence="8 9">
    <name type="scientific">Lymnaea stagnalis</name>
    <name type="common">Great pond snail</name>
    <name type="synonym">Helix stagnalis</name>
    <dbReference type="NCBI Taxonomy" id="6523"/>
    <lineage>
        <taxon>Eukaryota</taxon>
        <taxon>Metazoa</taxon>
        <taxon>Spiralia</taxon>
        <taxon>Lophotrochozoa</taxon>
        <taxon>Mollusca</taxon>
        <taxon>Gastropoda</taxon>
        <taxon>Heterobranchia</taxon>
        <taxon>Euthyneura</taxon>
        <taxon>Panpulmonata</taxon>
        <taxon>Hygrophila</taxon>
        <taxon>Lymnaeoidea</taxon>
        <taxon>Lymnaeidae</taxon>
        <taxon>Lymnaea</taxon>
    </lineage>
</organism>
<dbReference type="GO" id="GO:0043171">
    <property type="term" value="P:peptide catabolic process"/>
    <property type="evidence" value="ECO:0007669"/>
    <property type="project" value="TreeGrafter"/>
</dbReference>
<dbReference type="GO" id="GO:0006508">
    <property type="term" value="P:proteolysis"/>
    <property type="evidence" value="ECO:0007669"/>
    <property type="project" value="InterPro"/>
</dbReference>
<comment type="caution">
    <text evidence="8">The sequence shown here is derived from an EMBL/GenBank/DDBJ whole genome shotgun (WGS) entry which is preliminary data.</text>
</comment>
<keyword evidence="4" id="KW-0645">Protease</keyword>
<dbReference type="GO" id="GO:0005615">
    <property type="term" value="C:extracellular space"/>
    <property type="evidence" value="ECO:0007669"/>
    <property type="project" value="TreeGrafter"/>
</dbReference>
<dbReference type="SUPFAM" id="SSF63737">
    <property type="entry name" value="Leukotriene A4 hydrolase N-terminal domain"/>
    <property type="match status" value="1"/>
</dbReference>
<evidence type="ECO:0000259" key="6">
    <source>
        <dbReference type="Pfam" id="PF01433"/>
    </source>
</evidence>
<evidence type="ECO:0000256" key="3">
    <source>
        <dbReference type="ARBA" id="ARBA00012567"/>
    </source>
</evidence>
<evidence type="ECO:0000313" key="8">
    <source>
        <dbReference type="EMBL" id="CAL1528261.1"/>
    </source>
</evidence>
<dbReference type="SUPFAM" id="SSF55486">
    <property type="entry name" value="Metalloproteases ('zincins'), catalytic domain"/>
    <property type="match status" value="1"/>
</dbReference>
<dbReference type="PRINTS" id="PR00756">
    <property type="entry name" value="ALADIPTASE"/>
</dbReference>
<dbReference type="EC" id="3.4.11.7" evidence="3"/>
<dbReference type="InterPro" id="IPR045357">
    <property type="entry name" value="Aminopeptidase_N-like_N"/>
</dbReference>
<evidence type="ECO:0000256" key="2">
    <source>
        <dbReference type="ARBA" id="ARBA00011748"/>
    </source>
</evidence>
<dbReference type="AlphaFoldDB" id="A0AAV2H805"/>
<dbReference type="InterPro" id="IPR001930">
    <property type="entry name" value="Peptidase_M1"/>
</dbReference>
<dbReference type="Pfam" id="PF01433">
    <property type="entry name" value="Peptidase_M1"/>
    <property type="match status" value="1"/>
</dbReference>
<reference evidence="8 9" key="1">
    <citation type="submission" date="2024-04" db="EMBL/GenBank/DDBJ databases">
        <authorList>
            <consortium name="Genoscope - CEA"/>
            <person name="William W."/>
        </authorList>
    </citation>
    <scope>NUCLEOTIDE SEQUENCE [LARGE SCALE GENOMIC DNA]</scope>
</reference>
<dbReference type="GO" id="GO:0070006">
    <property type="term" value="F:metalloaminopeptidase activity"/>
    <property type="evidence" value="ECO:0007669"/>
    <property type="project" value="TreeGrafter"/>
</dbReference>
<dbReference type="Gene3D" id="3.30.2010.30">
    <property type="match status" value="1"/>
</dbReference>
<feature type="domain" description="Peptidase M1 membrane alanine aminopeptidase" evidence="6">
    <location>
        <begin position="110"/>
        <end position="149"/>
    </location>
</feature>
<dbReference type="PANTHER" id="PTHR11533">
    <property type="entry name" value="PROTEASE M1 ZINC METALLOPROTEASE"/>
    <property type="match status" value="1"/>
</dbReference>
<dbReference type="GO" id="GO:0016020">
    <property type="term" value="C:membrane"/>
    <property type="evidence" value="ECO:0007669"/>
    <property type="project" value="TreeGrafter"/>
</dbReference>
<gene>
    <name evidence="8" type="ORF">GSLYS_00002431001</name>
</gene>
<dbReference type="Gene3D" id="2.60.40.1730">
    <property type="entry name" value="tricorn interacting facor f3 domain"/>
    <property type="match status" value="1"/>
</dbReference>
<accession>A0AAV2H805</accession>
<comment type="subunit">
    <text evidence="2">Homodimer; disulfide-linked.</text>
</comment>
<dbReference type="InterPro" id="IPR050344">
    <property type="entry name" value="Peptidase_M1_aminopeptidases"/>
</dbReference>
<dbReference type="InterPro" id="IPR042097">
    <property type="entry name" value="Aminopeptidase_N-like_N_sf"/>
</dbReference>
<proteinExistence type="predicted"/>
<keyword evidence="4" id="KW-0378">Hydrolase</keyword>
<feature type="non-terminal residue" evidence="8">
    <location>
        <position position="1"/>
    </location>
</feature>
<keyword evidence="9" id="KW-1185">Reference proteome</keyword>